<protein>
    <submittedName>
        <fullName evidence="2">Uncharacterized protein</fullName>
    </submittedName>
</protein>
<evidence type="ECO:0000313" key="2">
    <source>
        <dbReference type="EMBL" id="CAI9165682.1"/>
    </source>
</evidence>
<evidence type="ECO:0000313" key="3">
    <source>
        <dbReference type="Proteomes" id="UP001176941"/>
    </source>
</evidence>
<feature type="compositionally biased region" description="Basic and acidic residues" evidence="1">
    <location>
        <begin position="27"/>
        <end position="41"/>
    </location>
</feature>
<feature type="region of interest" description="Disordered" evidence="1">
    <location>
        <begin position="113"/>
        <end position="133"/>
    </location>
</feature>
<feature type="compositionally biased region" description="Polar residues" evidence="1">
    <location>
        <begin position="246"/>
        <end position="265"/>
    </location>
</feature>
<reference evidence="2" key="1">
    <citation type="submission" date="2023-04" db="EMBL/GenBank/DDBJ databases">
        <authorList>
            <consortium name="ELIXIR-Norway"/>
        </authorList>
    </citation>
    <scope>NUCLEOTIDE SEQUENCE [LARGE SCALE GENOMIC DNA]</scope>
</reference>
<accession>A0ABN8YVQ2</accession>
<evidence type="ECO:0000256" key="1">
    <source>
        <dbReference type="SAM" id="MobiDB-lite"/>
    </source>
</evidence>
<feature type="region of interest" description="Disordered" evidence="1">
    <location>
        <begin position="1"/>
        <end position="53"/>
    </location>
</feature>
<dbReference type="Proteomes" id="UP001176941">
    <property type="component" value="Chromosome 24"/>
</dbReference>
<proteinExistence type="predicted"/>
<gene>
    <name evidence="2" type="ORF">MRATA1EN1_LOCUS14644</name>
</gene>
<dbReference type="EMBL" id="OX459960">
    <property type="protein sequence ID" value="CAI9165682.1"/>
    <property type="molecule type" value="Genomic_DNA"/>
</dbReference>
<organism evidence="2 3">
    <name type="scientific">Rangifer tarandus platyrhynchus</name>
    <name type="common">Svalbard reindeer</name>
    <dbReference type="NCBI Taxonomy" id="3082113"/>
    <lineage>
        <taxon>Eukaryota</taxon>
        <taxon>Metazoa</taxon>
        <taxon>Chordata</taxon>
        <taxon>Craniata</taxon>
        <taxon>Vertebrata</taxon>
        <taxon>Euteleostomi</taxon>
        <taxon>Mammalia</taxon>
        <taxon>Eutheria</taxon>
        <taxon>Laurasiatheria</taxon>
        <taxon>Artiodactyla</taxon>
        <taxon>Ruminantia</taxon>
        <taxon>Pecora</taxon>
        <taxon>Cervidae</taxon>
        <taxon>Odocoileinae</taxon>
        <taxon>Rangifer</taxon>
    </lineage>
</organism>
<name>A0ABN8YVQ2_RANTA</name>
<keyword evidence="3" id="KW-1185">Reference proteome</keyword>
<feature type="region of interest" description="Disordered" evidence="1">
    <location>
        <begin position="176"/>
        <end position="226"/>
    </location>
</feature>
<sequence>MWGLIGKTAPQVRGSAPTVMQSTQPAHPERSHANGPEESRQALRPATPPAQGPLLLSHAEERAQRGGEKHCAGLAWIRVSTQTEQRGEWTRGWVSNTEPDIMIDNYQGPIREGEESASTRLPGEREGQPRAAETSTLTLVPTLAHFWTGQGPPCGSDCLVPTPGPELKASVMGRRPLLPSRGHQEGRPRARASGPHLRQAWPARPLALFRGPAPGRGGLEPRRRLGFLPARSSASLRVERLPDAQGGSQASPNLHSKEQSQTLTKDSQRNLELISPTPHAAEGEPRPVRDAAAASRFSTIGASWACPPLALVVEQRVPRAWALVLYRGPQ</sequence>
<feature type="region of interest" description="Disordered" evidence="1">
    <location>
        <begin position="242"/>
        <end position="265"/>
    </location>
</feature>